<feature type="compositionally biased region" description="Basic and acidic residues" evidence="1">
    <location>
        <begin position="381"/>
        <end position="390"/>
    </location>
</feature>
<dbReference type="SUPFAM" id="SSF48576">
    <property type="entry name" value="Terpenoid synthases"/>
    <property type="match status" value="1"/>
</dbReference>
<evidence type="ECO:0000313" key="3">
    <source>
        <dbReference type="Proteomes" id="UP001281614"/>
    </source>
</evidence>
<dbReference type="InterPro" id="IPR008949">
    <property type="entry name" value="Isoprenoid_synthase_dom_sf"/>
</dbReference>
<organism evidence="2 3">
    <name type="scientific">Colletotrichum kahawae</name>
    <name type="common">Coffee berry disease fungus</name>
    <dbReference type="NCBI Taxonomy" id="34407"/>
    <lineage>
        <taxon>Eukaryota</taxon>
        <taxon>Fungi</taxon>
        <taxon>Dikarya</taxon>
        <taxon>Ascomycota</taxon>
        <taxon>Pezizomycotina</taxon>
        <taxon>Sordariomycetes</taxon>
        <taxon>Hypocreomycetidae</taxon>
        <taxon>Glomerellales</taxon>
        <taxon>Glomerellaceae</taxon>
        <taxon>Colletotrichum</taxon>
        <taxon>Colletotrichum gloeosporioides species complex</taxon>
    </lineage>
</organism>
<feature type="compositionally biased region" description="Polar residues" evidence="1">
    <location>
        <begin position="368"/>
        <end position="380"/>
    </location>
</feature>
<reference evidence="2" key="1">
    <citation type="submission" date="2023-02" db="EMBL/GenBank/DDBJ databases">
        <title>Colletotrichum kahawae CIFC_Que2 genome sequencing and assembly.</title>
        <authorList>
            <person name="Baroncelli R."/>
        </authorList>
    </citation>
    <scope>NUCLEOTIDE SEQUENCE</scope>
    <source>
        <strain evidence="2">CIFC_Que2</strain>
    </source>
</reference>
<comment type="caution">
    <text evidence="2">The sequence shown here is derived from an EMBL/GenBank/DDBJ whole genome shotgun (WGS) entry which is preliminary data.</text>
</comment>
<sequence>MAEEMWKYSTSIDPETVKKTGCFTTLPVRINNRDDLANAASSRVLKDWAEHTGNQNIDRNRVSFSPVGSFCSLIYCETIPERLDSISYLTDLFFLIDDATEEVENDKFAQEQWAGFSGAMTDSLAEAPQRDNDLDTMKKKKLVARVMLDFMRLDSALGLDLVKSCKAGWTPLAAGVEWETMEDYLHFRRLSAGLDIYWTKTVFGLGEKLSDDEEKLIRPLVWAAEKAAMLNNDYWSWDIEYFQANQKIDMLTNAVAVLMRKEGITAEEGKDRIRNLILGYEAEYSQMRAQFYESNPSARLYLRKRVELAGSMAAGVSFCSANSPRYHLPTEKPRPFVVPVEIKLDEITQTSSAASVASTESEDFMDATSGSGTELTSQSSHSDDPTKRSYFDVPKLGPTAINEPIDYAALPQVQSSQFCPPYLSTW</sequence>
<name>A0AAD9YKB2_COLKA</name>
<dbReference type="Pfam" id="PF19086">
    <property type="entry name" value="Terpene_syn_C_2"/>
    <property type="match status" value="1"/>
</dbReference>
<feature type="region of interest" description="Disordered" evidence="1">
    <location>
        <begin position="351"/>
        <end position="395"/>
    </location>
</feature>
<protein>
    <submittedName>
        <fullName evidence="2">Geranylgeranyl pyrophosphate synthase</fullName>
    </submittedName>
</protein>
<dbReference type="EMBL" id="VYYT01000083">
    <property type="protein sequence ID" value="KAK2771241.1"/>
    <property type="molecule type" value="Genomic_DNA"/>
</dbReference>
<keyword evidence="3" id="KW-1185">Reference proteome</keyword>
<dbReference type="Proteomes" id="UP001281614">
    <property type="component" value="Unassembled WGS sequence"/>
</dbReference>
<accession>A0AAD9YKB2</accession>
<dbReference type="AlphaFoldDB" id="A0AAD9YKB2"/>
<evidence type="ECO:0000313" key="2">
    <source>
        <dbReference type="EMBL" id="KAK2771241.1"/>
    </source>
</evidence>
<dbReference type="Gene3D" id="1.10.600.10">
    <property type="entry name" value="Farnesyl Diphosphate Synthase"/>
    <property type="match status" value="1"/>
</dbReference>
<evidence type="ECO:0000256" key="1">
    <source>
        <dbReference type="SAM" id="MobiDB-lite"/>
    </source>
</evidence>
<proteinExistence type="predicted"/>
<gene>
    <name evidence="2" type="ORF">CKAH01_14390</name>
</gene>